<dbReference type="Gene3D" id="3.90.350.10">
    <property type="entry name" value="Transposase Inhibitor Protein From Tn5, Chain A, domain 1"/>
    <property type="match status" value="1"/>
</dbReference>
<gene>
    <name evidence="3" type="ORF">IQ229_11900</name>
</gene>
<organism evidence="3 4">
    <name type="scientific">Nostoc cf. edaphicum LEGE 07299</name>
    <dbReference type="NCBI Taxonomy" id="2777974"/>
    <lineage>
        <taxon>Bacteria</taxon>
        <taxon>Bacillati</taxon>
        <taxon>Cyanobacteriota</taxon>
        <taxon>Cyanophyceae</taxon>
        <taxon>Nostocales</taxon>
        <taxon>Nostocaceae</taxon>
        <taxon>Nostoc</taxon>
    </lineage>
</organism>
<dbReference type="Pfam" id="PF02281">
    <property type="entry name" value="Dimer_Tnp_Tn5"/>
    <property type="match status" value="1"/>
</dbReference>
<dbReference type="PANTHER" id="PTHR37319">
    <property type="entry name" value="TRANSPOSASE"/>
    <property type="match status" value="1"/>
</dbReference>
<evidence type="ECO:0000313" key="3">
    <source>
        <dbReference type="EMBL" id="MBE9105619.1"/>
    </source>
</evidence>
<dbReference type="EMBL" id="JADEXF010000333">
    <property type="protein sequence ID" value="MBE9105619.1"/>
    <property type="molecule type" value="Genomic_DNA"/>
</dbReference>
<dbReference type="InterPro" id="IPR014737">
    <property type="entry name" value="Transposase_Tn5-like_C"/>
</dbReference>
<reference evidence="3 4" key="1">
    <citation type="submission" date="2020-10" db="EMBL/GenBank/DDBJ databases">
        <authorList>
            <person name="Castelo-Branco R."/>
            <person name="Eusebio N."/>
            <person name="Adriana R."/>
            <person name="Vieira A."/>
            <person name="Brugerolle De Fraissinette N."/>
            <person name="Rezende De Castro R."/>
            <person name="Schneider M.P."/>
            <person name="Vasconcelos V."/>
            <person name="Leao P.N."/>
        </authorList>
    </citation>
    <scope>NUCLEOTIDE SEQUENCE [LARGE SCALE GENOMIC DNA]</scope>
    <source>
        <strain evidence="3 4">LEGE 07299</strain>
    </source>
</reference>
<feature type="domain" description="Transposase Tn5 dimerisation" evidence="1">
    <location>
        <begin position="356"/>
        <end position="451"/>
    </location>
</feature>
<dbReference type="InterPro" id="IPR047768">
    <property type="entry name" value="Tn5p-like"/>
</dbReference>
<dbReference type="Gene3D" id="1.10.740.10">
    <property type="entry name" value="Transferase Inhibitor Protein From Tn5, Chain"/>
    <property type="match status" value="1"/>
</dbReference>
<dbReference type="RefSeq" id="WP_194043921.1">
    <property type="nucleotide sequence ID" value="NZ_JADEXF010000333.1"/>
</dbReference>
<dbReference type="InterPro" id="IPR014735">
    <property type="entry name" value="Transposase_Tn5-like_N"/>
</dbReference>
<name>A0ABR9TYV4_9NOSO</name>
<dbReference type="SUPFAM" id="SSF53098">
    <property type="entry name" value="Ribonuclease H-like"/>
    <property type="match status" value="1"/>
</dbReference>
<dbReference type="PANTHER" id="PTHR37319:SF1">
    <property type="entry name" value="TRANSPOSASE TN5 DIMERISATION DOMAIN-CONTAINING PROTEIN"/>
    <property type="match status" value="1"/>
</dbReference>
<protein>
    <submittedName>
        <fullName evidence="3">IS4 family transposase</fullName>
    </submittedName>
</protein>
<accession>A0ABR9TYV4</accession>
<evidence type="ECO:0000313" key="4">
    <source>
        <dbReference type="Proteomes" id="UP000647836"/>
    </source>
</evidence>
<dbReference type="InterPro" id="IPR054836">
    <property type="entry name" value="Tn5_transposase"/>
</dbReference>
<feature type="domain" description="Transposase Tn5-like N-terminal" evidence="2">
    <location>
        <begin position="1"/>
        <end position="58"/>
    </location>
</feature>
<comment type="caution">
    <text evidence="3">The sequence shown here is derived from an EMBL/GenBank/DDBJ whole genome shotgun (WGS) entry which is preliminary data.</text>
</comment>
<dbReference type="Pfam" id="PF14706">
    <property type="entry name" value="Tnp_DNA_bind"/>
    <property type="match status" value="1"/>
</dbReference>
<dbReference type="Proteomes" id="UP000647836">
    <property type="component" value="Unassembled WGS sequence"/>
</dbReference>
<keyword evidence="4" id="KW-1185">Reference proteome</keyword>
<dbReference type="Gene3D" id="1.10.246.40">
    <property type="entry name" value="Tn5 transposase, domain 1"/>
    <property type="match status" value="1"/>
</dbReference>
<dbReference type="InterPro" id="IPR038215">
    <property type="entry name" value="TN5-like_N_sf"/>
</dbReference>
<evidence type="ECO:0000259" key="2">
    <source>
        <dbReference type="Pfam" id="PF14706"/>
    </source>
</evidence>
<dbReference type="NCBIfam" id="NF033590">
    <property type="entry name" value="transpos_IS4_3"/>
    <property type="match status" value="1"/>
</dbReference>
<evidence type="ECO:0000259" key="1">
    <source>
        <dbReference type="Pfam" id="PF02281"/>
    </source>
</evidence>
<proteinExistence type="predicted"/>
<sequence length="460" mass="52417">MEQWITQELERTELGDSRRTKRLMKIVENLSAKPESSIPQASGTWAQTKATYDFWDSPYIKPSMIRQGHIDATVERITKHEVVLAIQDTTELNYTSHKALSGKGYLDSKYAQGLKVHSVFTASAQGIPLGIIEQQVWSRKEEELGKAEHRKQKSTTQKESQRWLDGLKTTESIIPATVQVVTIADREADIYDLFGCPRRPGSDFLIRATQNRCLAESEEHLWSTLESVEPVGTTMLTVKRNPTRPARTATLTLRYCTITIAPPQNRPKTEQLAPITLQAILVTEVDPTPEIEPISWLLLTTLEISSLQDVLQYVQWYSYRWLIERYHYILKSGCGIEKLQLETAHRSEMALATYSIVAWRLLWLTYLARCQPDASCEQVLEPHEWQVLYATLHHQLYPYKAPPNLADVVNWIARLGGFLGRKGDGSPGVKVLWRGLTRLHDLVQGWEVCQSLNRSLSSHS</sequence>
<dbReference type="InterPro" id="IPR003201">
    <property type="entry name" value="Transposase_Tn5"/>
</dbReference>
<dbReference type="InterPro" id="IPR012337">
    <property type="entry name" value="RNaseH-like_sf"/>
</dbReference>